<dbReference type="GO" id="GO:0051912">
    <property type="term" value="F:CoB--CoM heterodisulfide reductase activity"/>
    <property type="evidence" value="ECO:0007669"/>
    <property type="project" value="InterPro"/>
</dbReference>
<evidence type="ECO:0000256" key="8">
    <source>
        <dbReference type="ARBA" id="ARBA00023014"/>
    </source>
</evidence>
<dbReference type="OMA" id="DIWYCTT"/>
<keyword evidence="3" id="KW-0004">4Fe-4S</keyword>
<dbReference type="PANTHER" id="PTHR43255:SF1">
    <property type="entry name" value="IRON-SULFUR-BINDING OXIDOREDUCTASE FADF-RELATED"/>
    <property type="match status" value="1"/>
</dbReference>
<proteinExistence type="inferred from homology"/>
<organism evidence="10 11">
    <name type="scientific">Candidatus Methanomassiliicoccus intestinalis</name>
    <dbReference type="NCBI Taxonomy" id="1406512"/>
    <lineage>
        <taxon>Archaea</taxon>
        <taxon>Methanobacteriati</taxon>
        <taxon>Thermoplasmatota</taxon>
        <taxon>Thermoplasmata</taxon>
        <taxon>Methanomassiliicoccales</taxon>
        <taxon>Methanomassiliicoccaceae</taxon>
        <taxon>Methanomassiliicoccus</taxon>
    </lineage>
</organism>
<keyword evidence="7" id="KW-0408">Iron</keyword>
<dbReference type="AlphaFoldDB" id="A0A8J8TFA3"/>
<dbReference type="GO" id="GO:0046872">
    <property type="term" value="F:metal ion binding"/>
    <property type="evidence" value="ECO:0007669"/>
    <property type="project" value="UniProtKB-KW"/>
</dbReference>
<dbReference type="GO" id="GO:0051539">
    <property type="term" value="F:4 iron, 4 sulfur cluster binding"/>
    <property type="evidence" value="ECO:0007669"/>
    <property type="project" value="UniProtKB-KW"/>
</dbReference>
<dbReference type="InterPro" id="IPR017896">
    <property type="entry name" value="4Fe4S_Fe-S-bd"/>
</dbReference>
<comment type="pathway">
    <text evidence="1">Cofactor metabolism; coenzyme M-coenzyme B heterodisulfide reduction; coenzyme B and coenzyme M from coenzyme M-coenzyme B heterodisulfide: step 1/1.</text>
</comment>
<comment type="similarity">
    <text evidence="2">Belongs to the HdrC family.</text>
</comment>
<accession>A0A8J8TFA3</accession>
<dbReference type="InterPro" id="IPR017680">
    <property type="entry name" value="CoB/CoM_hetero-S_Rdtase_csu"/>
</dbReference>
<dbReference type="EMBL" id="LVVT01000007">
    <property type="protein sequence ID" value="TQS84156.1"/>
    <property type="molecule type" value="Genomic_DNA"/>
</dbReference>
<evidence type="ECO:0000313" key="10">
    <source>
        <dbReference type="EMBL" id="TQS84156.1"/>
    </source>
</evidence>
<name>A0A8J8TFA3_9ARCH</name>
<evidence type="ECO:0000256" key="1">
    <source>
        <dbReference type="ARBA" id="ARBA00004808"/>
    </source>
</evidence>
<keyword evidence="4" id="KW-0479">Metal-binding</keyword>
<evidence type="ECO:0000256" key="2">
    <source>
        <dbReference type="ARBA" id="ARBA00007097"/>
    </source>
</evidence>
<evidence type="ECO:0000256" key="7">
    <source>
        <dbReference type="ARBA" id="ARBA00023004"/>
    </source>
</evidence>
<dbReference type="PROSITE" id="PS51379">
    <property type="entry name" value="4FE4S_FER_2"/>
    <property type="match status" value="1"/>
</dbReference>
<keyword evidence="6" id="KW-0560">Oxidoreductase</keyword>
<dbReference type="UniPathway" id="UPA00647">
    <property type="reaction ID" value="UER00700"/>
</dbReference>
<dbReference type="PROSITE" id="PS00198">
    <property type="entry name" value="4FE4S_FER_1"/>
    <property type="match status" value="1"/>
</dbReference>
<evidence type="ECO:0000313" key="11">
    <source>
        <dbReference type="Proteomes" id="UP000752814"/>
    </source>
</evidence>
<evidence type="ECO:0000256" key="5">
    <source>
        <dbReference type="ARBA" id="ARBA00022994"/>
    </source>
</evidence>
<comment type="caution">
    <text evidence="10">The sequence shown here is derived from an EMBL/GenBank/DDBJ whole genome shotgun (WGS) entry which is preliminary data.</text>
</comment>
<dbReference type="InterPro" id="IPR051460">
    <property type="entry name" value="HdrC_iron-sulfur_subunit"/>
</dbReference>
<sequence>MVTIDQANQDFAQKVQSMDGGETLMLCFQCGTCTASCPSGRLTAYKTRKLIRKAQLGLEDEVLSSPDLWMCTTCYSCMERCPRGVEIVDIITLLRNLAVEKGVMSAPHKKVGEMLVKFGATVPLNSEYEDKREALGLARKPANTLGDEKALADVKKILKATGFEDLVGGN</sequence>
<evidence type="ECO:0000256" key="6">
    <source>
        <dbReference type="ARBA" id="ARBA00023002"/>
    </source>
</evidence>
<keyword evidence="5" id="KW-0484">Methanogenesis</keyword>
<dbReference type="SUPFAM" id="SSF46548">
    <property type="entry name" value="alpha-helical ferredoxin"/>
    <property type="match status" value="1"/>
</dbReference>
<gene>
    <name evidence="10" type="ORF">A3207_07045</name>
</gene>
<protein>
    <submittedName>
        <fullName evidence="10">CoB--CoM heterodisulfide reductase subunit C</fullName>
    </submittedName>
</protein>
<dbReference type="GO" id="GO:0005886">
    <property type="term" value="C:plasma membrane"/>
    <property type="evidence" value="ECO:0007669"/>
    <property type="project" value="TreeGrafter"/>
</dbReference>
<evidence type="ECO:0000256" key="4">
    <source>
        <dbReference type="ARBA" id="ARBA00022723"/>
    </source>
</evidence>
<dbReference type="InterPro" id="IPR017900">
    <property type="entry name" value="4Fe4S_Fe_S_CS"/>
</dbReference>
<feature type="domain" description="4Fe-4S ferredoxin-type" evidence="9">
    <location>
        <begin position="14"/>
        <end position="47"/>
    </location>
</feature>
<dbReference type="Proteomes" id="UP000752814">
    <property type="component" value="Unassembled WGS sequence"/>
</dbReference>
<evidence type="ECO:0000259" key="9">
    <source>
        <dbReference type="PROSITE" id="PS51379"/>
    </source>
</evidence>
<evidence type="ECO:0000256" key="3">
    <source>
        <dbReference type="ARBA" id="ARBA00022485"/>
    </source>
</evidence>
<dbReference type="Pfam" id="PF13183">
    <property type="entry name" value="Fer4_8"/>
    <property type="match status" value="1"/>
</dbReference>
<dbReference type="Gene3D" id="1.10.1060.10">
    <property type="entry name" value="Alpha-helical ferredoxin"/>
    <property type="match status" value="1"/>
</dbReference>
<dbReference type="PANTHER" id="PTHR43255">
    <property type="entry name" value="IRON-SULFUR-BINDING OXIDOREDUCTASE FADF-RELATED-RELATED"/>
    <property type="match status" value="1"/>
</dbReference>
<reference evidence="10" key="1">
    <citation type="submission" date="2016-03" db="EMBL/GenBank/DDBJ databases">
        <authorList>
            <person name="Borrel G."/>
            <person name="Mccann A."/>
            <person name="O'Toole P.W."/>
        </authorList>
    </citation>
    <scope>NUCLEOTIDE SEQUENCE</scope>
    <source>
        <strain evidence="10">183</strain>
    </source>
</reference>
<dbReference type="NCBIfam" id="TIGR03290">
    <property type="entry name" value="CoB_CoM_SS_C"/>
    <property type="match status" value="1"/>
</dbReference>
<dbReference type="InterPro" id="IPR009051">
    <property type="entry name" value="Helical_ferredxn"/>
</dbReference>
<dbReference type="GO" id="GO:0015948">
    <property type="term" value="P:methanogenesis"/>
    <property type="evidence" value="ECO:0007669"/>
    <property type="project" value="UniProtKB-KW"/>
</dbReference>
<dbReference type="RefSeq" id="WP_020448244.1">
    <property type="nucleotide sequence ID" value="NZ_CAYAXV010000008.1"/>
</dbReference>
<dbReference type="GeneID" id="16155216"/>
<keyword evidence="8" id="KW-0411">Iron-sulfur</keyword>